<feature type="compositionally biased region" description="Basic and acidic residues" evidence="1">
    <location>
        <begin position="105"/>
        <end position="116"/>
    </location>
</feature>
<proteinExistence type="predicted"/>
<keyword evidence="4" id="KW-1185">Reference proteome</keyword>
<evidence type="ECO:0000313" key="3">
    <source>
        <dbReference type="EMBL" id="RZU60539.1"/>
    </source>
</evidence>
<organism evidence="3 4">
    <name type="scientific">Zhihengliuella halotolerans</name>
    <dbReference type="NCBI Taxonomy" id="370736"/>
    <lineage>
        <taxon>Bacteria</taxon>
        <taxon>Bacillati</taxon>
        <taxon>Actinomycetota</taxon>
        <taxon>Actinomycetes</taxon>
        <taxon>Micrococcales</taxon>
        <taxon>Micrococcaceae</taxon>
        <taxon>Zhihengliuella</taxon>
    </lineage>
</organism>
<reference evidence="3 4" key="1">
    <citation type="submission" date="2019-02" db="EMBL/GenBank/DDBJ databases">
        <title>Sequencing the genomes of 1000 actinobacteria strains.</title>
        <authorList>
            <person name="Klenk H.-P."/>
        </authorList>
    </citation>
    <scope>NUCLEOTIDE SEQUENCE [LARGE SCALE GENOMIC DNA]</scope>
    <source>
        <strain evidence="3 4">DSM 17364</strain>
    </source>
</reference>
<keyword evidence="2" id="KW-0812">Transmembrane</keyword>
<accession>A0A4Q8AAM0</accession>
<evidence type="ECO:0000256" key="1">
    <source>
        <dbReference type="SAM" id="MobiDB-lite"/>
    </source>
</evidence>
<evidence type="ECO:0000256" key="2">
    <source>
        <dbReference type="SAM" id="Phobius"/>
    </source>
</evidence>
<feature type="transmembrane region" description="Helical" evidence="2">
    <location>
        <begin position="6"/>
        <end position="22"/>
    </location>
</feature>
<keyword evidence="2" id="KW-0472">Membrane</keyword>
<name>A0A4Q8AAM0_9MICC</name>
<dbReference type="RefSeq" id="WP_130448561.1">
    <property type="nucleotide sequence ID" value="NZ_SHLA01000001.1"/>
</dbReference>
<comment type="caution">
    <text evidence="3">The sequence shown here is derived from an EMBL/GenBank/DDBJ whole genome shotgun (WGS) entry which is preliminary data.</text>
</comment>
<dbReference type="AlphaFoldDB" id="A0A4Q8AAM0"/>
<dbReference type="EMBL" id="SHLA01000001">
    <property type="protein sequence ID" value="RZU60539.1"/>
    <property type="molecule type" value="Genomic_DNA"/>
</dbReference>
<feature type="region of interest" description="Disordered" evidence="1">
    <location>
        <begin position="97"/>
        <end position="145"/>
    </location>
</feature>
<protein>
    <submittedName>
        <fullName evidence="3">Uncharacterized protein</fullName>
    </submittedName>
</protein>
<dbReference type="Proteomes" id="UP000292685">
    <property type="component" value="Unassembled WGS sequence"/>
</dbReference>
<keyword evidence="2" id="KW-1133">Transmembrane helix</keyword>
<dbReference type="OrthoDB" id="4912237at2"/>
<sequence>MLETLLWVLLPILVLTLGYWWITNLRRRNAHQVAAAVTPESARAAAGRLTEEQHRAVYRNLAAGNFLAAVQEYRNATGTRSFKECIVAVRSLETHPQVAGNGLQRKAEPEAARETEGPTPDAADAGDEQSLEGTGSLPDGFVVPDDWTQEFGRGSGRRIATYKITEQVDGQTREFSTADLPPAEADQFQSLMRDGNYAGAADLLANFSGLTREKIEPLLESAPDAVRGIPEGGASDFGFEGEGPDGRISFNSANLPEEQRAALLKHLAEGRLEEAGRIVSDSTGLSEAAVRQVLSSFKDGR</sequence>
<gene>
    <name evidence="3" type="ORF">EV380_0072</name>
</gene>
<evidence type="ECO:0000313" key="4">
    <source>
        <dbReference type="Proteomes" id="UP000292685"/>
    </source>
</evidence>